<organism evidence="3 4">
    <name type="scientific">Planosporangium thailandense</name>
    <dbReference type="NCBI Taxonomy" id="765197"/>
    <lineage>
        <taxon>Bacteria</taxon>
        <taxon>Bacillati</taxon>
        <taxon>Actinomycetota</taxon>
        <taxon>Actinomycetes</taxon>
        <taxon>Micromonosporales</taxon>
        <taxon>Micromonosporaceae</taxon>
        <taxon>Planosporangium</taxon>
    </lineage>
</organism>
<sequence length="151" mass="16507">MGRTGYCPPGYRCAYSRGQSRSVAPHVPPVTDLPFRPRRYPRSDRQTETGLPAPYTPRGSATRACQTNREQPSGRTTNVAGNEPVLSPDQLKPTNPRKARIGAVAAIVILLLMTIGNHKGNTENYFLIGLAALIVVMLVGDWVLRRNGLRG</sequence>
<dbReference type="Proteomes" id="UP000722989">
    <property type="component" value="Unassembled WGS sequence"/>
</dbReference>
<protein>
    <submittedName>
        <fullName evidence="3">DUF2631 domain-containing protein</fullName>
    </submittedName>
</protein>
<proteinExistence type="predicted"/>
<name>A0ABX0XQY0_9ACTN</name>
<keyword evidence="2" id="KW-0812">Transmembrane</keyword>
<gene>
    <name evidence="3" type="ORF">HC031_00600</name>
</gene>
<dbReference type="EMBL" id="JAATVY010000001">
    <property type="protein sequence ID" value="NJC68223.1"/>
    <property type="molecule type" value="Genomic_DNA"/>
</dbReference>
<evidence type="ECO:0000313" key="3">
    <source>
        <dbReference type="EMBL" id="NJC68223.1"/>
    </source>
</evidence>
<evidence type="ECO:0000256" key="2">
    <source>
        <dbReference type="SAM" id="Phobius"/>
    </source>
</evidence>
<feature type="transmembrane region" description="Helical" evidence="2">
    <location>
        <begin position="101"/>
        <end position="118"/>
    </location>
</feature>
<feature type="compositionally biased region" description="Polar residues" evidence="1">
    <location>
        <begin position="63"/>
        <end position="80"/>
    </location>
</feature>
<comment type="caution">
    <text evidence="3">The sequence shown here is derived from an EMBL/GenBank/DDBJ whole genome shotgun (WGS) entry which is preliminary data.</text>
</comment>
<evidence type="ECO:0000256" key="1">
    <source>
        <dbReference type="SAM" id="MobiDB-lite"/>
    </source>
</evidence>
<keyword evidence="2" id="KW-1133">Transmembrane helix</keyword>
<evidence type="ECO:0000313" key="4">
    <source>
        <dbReference type="Proteomes" id="UP000722989"/>
    </source>
</evidence>
<feature type="region of interest" description="Disordered" evidence="1">
    <location>
        <begin position="19"/>
        <end position="95"/>
    </location>
</feature>
<dbReference type="InterPro" id="IPR024341">
    <property type="entry name" value="DUF2631"/>
</dbReference>
<keyword evidence="2" id="KW-0472">Membrane</keyword>
<accession>A0ABX0XQY0</accession>
<dbReference type="Pfam" id="PF10939">
    <property type="entry name" value="DUF2631"/>
    <property type="match status" value="1"/>
</dbReference>
<feature type="transmembrane region" description="Helical" evidence="2">
    <location>
        <begin position="124"/>
        <end position="144"/>
    </location>
</feature>
<reference evidence="3 4" key="1">
    <citation type="submission" date="2020-03" db="EMBL/GenBank/DDBJ databases">
        <title>WGS of the type strain of Planosporangium spp.</title>
        <authorList>
            <person name="Thawai C."/>
        </authorList>
    </citation>
    <scope>NUCLEOTIDE SEQUENCE [LARGE SCALE GENOMIC DNA]</scope>
    <source>
        <strain evidence="3 4">TBRC 5610</strain>
    </source>
</reference>
<keyword evidence="4" id="KW-1185">Reference proteome</keyword>